<evidence type="ECO:0000313" key="2">
    <source>
        <dbReference type="EMBL" id="KKA16692.1"/>
    </source>
</evidence>
<dbReference type="Proteomes" id="UP000053958">
    <property type="component" value="Unassembled WGS sequence"/>
</dbReference>
<sequence>MPLLCGCFASSASQRPRVQTQVPSDPQAGFVRRDDHVDPPQYSNDPALEGVEGYLPVVPLPRYTPRPVSVHEKTLQLSPDQDAPGAAIRRDPDEKNKRDFEDPPTQSAENPNADDASSTFSIPSSFGHTSTETRDTPPPPYESYHMTGDQRRRSWNSQ</sequence>
<evidence type="ECO:0000313" key="3">
    <source>
        <dbReference type="Proteomes" id="UP000053958"/>
    </source>
</evidence>
<evidence type="ECO:0000256" key="1">
    <source>
        <dbReference type="SAM" id="MobiDB-lite"/>
    </source>
</evidence>
<organism evidence="2 3">
    <name type="scientific">Rasamsonia emersonii (strain ATCC 16479 / CBS 393.64 / IMI 116815)</name>
    <dbReference type="NCBI Taxonomy" id="1408163"/>
    <lineage>
        <taxon>Eukaryota</taxon>
        <taxon>Fungi</taxon>
        <taxon>Dikarya</taxon>
        <taxon>Ascomycota</taxon>
        <taxon>Pezizomycotina</taxon>
        <taxon>Eurotiomycetes</taxon>
        <taxon>Eurotiomycetidae</taxon>
        <taxon>Eurotiales</taxon>
        <taxon>Trichocomaceae</taxon>
        <taxon>Rasamsonia</taxon>
    </lineage>
</organism>
<accession>A0A0F4YER6</accession>
<comment type="caution">
    <text evidence="2">The sequence shown here is derived from an EMBL/GenBank/DDBJ whole genome shotgun (WGS) entry which is preliminary data.</text>
</comment>
<protein>
    <submittedName>
        <fullName evidence="2">Uncharacterized protein</fullName>
    </submittedName>
</protein>
<keyword evidence="3" id="KW-1185">Reference proteome</keyword>
<dbReference type="OrthoDB" id="4508018at2759"/>
<feature type="region of interest" description="Disordered" evidence="1">
    <location>
        <begin position="10"/>
        <end position="158"/>
    </location>
</feature>
<proteinExistence type="predicted"/>
<feature type="compositionally biased region" description="Basic and acidic residues" evidence="1">
    <location>
        <begin position="88"/>
        <end position="101"/>
    </location>
</feature>
<feature type="compositionally biased region" description="Polar residues" evidence="1">
    <location>
        <begin position="10"/>
        <end position="24"/>
    </location>
</feature>
<dbReference type="RefSeq" id="XP_013323304.1">
    <property type="nucleotide sequence ID" value="XM_013467850.1"/>
</dbReference>
<dbReference type="STRING" id="1408163.A0A0F4YER6"/>
<feature type="compositionally biased region" description="Polar residues" evidence="1">
    <location>
        <begin position="104"/>
        <end position="130"/>
    </location>
</feature>
<gene>
    <name evidence="2" type="ORF">T310_9701</name>
</gene>
<reference evidence="2 3" key="1">
    <citation type="submission" date="2015-04" db="EMBL/GenBank/DDBJ databases">
        <authorList>
            <person name="Heijne W.H."/>
            <person name="Fedorova N.D."/>
            <person name="Nierman W.C."/>
            <person name="Vollebregt A.W."/>
            <person name="Zhao Z."/>
            <person name="Wu L."/>
            <person name="Kumar M."/>
            <person name="Stam H."/>
            <person name="van den Berg M.A."/>
            <person name="Pel H.J."/>
        </authorList>
    </citation>
    <scope>NUCLEOTIDE SEQUENCE [LARGE SCALE GENOMIC DNA]</scope>
    <source>
        <strain evidence="2 3">CBS 393.64</strain>
    </source>
</reference>
<name>A0A0F4YER6_RASE3</name>
<dbReference type="AlphaFoldDB" id="A0A0F4YER6"/>
<dbReference type="GeneID" id="25321633"/>
<dbReference type="EMBL" id="LASV01000743">
    <property type="protein sequence ID" value="KKA16692.1"/>
    <property type="molecule type" value="Genomic_DNA"/>
</dbReference>